<dbReference type="AlphaFoldDB" id="A0AAD7F149"/>
<organism evidence="1 2">
    <name type="scientific">Mycena albidolilacea</name>
    <dbReference type="NCBI Taxonomy" id="1033008"/>
    <lineage>
        <taxon>Eukaryota</taxon>
        <taxon>Fungi</taxon>
        <taxon>Dikarya</taxon>
        <taxon>Basidiomycota</taxon>
        <taxon>Agaricomycotina</taxon>
        <taxon>Agaricomycetes</taxon>
        <taxon>Agaricomycetidae</taxon>
        <taxon>Agaricales</taxon>
        <taxon>Marasmiineae</taxon>
        <taxon>Mycenaceae</taxon>
        <taxon>Mycena</taxon>
    </lineage>
</organism>
<dbReference type="SUPFAM" id="SSF56784">
    <property type="entry name" value="HAD-like"/>
    <property type="match status" value="1"/>
</dbReference>
<gene>
    <name evidence="1" type="ORF">DFH08DRAFT_1039081</name>
</gene>
<keyword evidence="2" id="KW-1185">Reference proteome</keyword>
<protein>
    <submittedName>
        <fullName evidence="1">HAD-like domain-containing protein</fullName>
    </submittedName>
</protein>
<dbReference type="EMBL" id="JARIHO010000006">
    <property type="protein sequence ID" value="KAJ7359836.1"/>
    <property type="molecule type" value="Genomic_DNA"/>
</dbReference>
<dbReference type="PANTHER" id="PTHR19288">
    <property type="entry name" value="4-NITROPHENYLPHOSPHATASE-RELATED"/>
    <property type="match status" value="1"/>
</dbReference>
<dbReference type="Pfam" id="PF13242">
    <property type="entry name" value="Hydrolase_like"/>
    <property type="match status" value="1"/>
</dbReference>
<accession>A0AAD7F149</accession>
<name>A0AAD7F149_9AGAR</name>
<proteinExistence type="predicted"/>
<evidence type="ECO:0000313" key="1">
    <source>
        <dbReference type="EMBL" id="KAJ7359836.1"/>
    </source>
</evidence>
<dbReference type="Gene3D" id="3.40.50.1000">
    <property type="entry name" value="HAD superfamily/HAD-like"/>
    <property type="match status" value="2"/>
</dbReference>
<dbReference type="Pfam" id="PF13344">
    <property type="entry name" value="Hydrolase_6"/>
    <property type="match status" value="1"/>
</dbReference>
<evidence type="ECO:0000313" key="2">
    <source>
        <dbReference type="Proteomes" id="UP001218218"/>
    </source>
</evidence>
<reference evidence="1" key="1">
    <citation type="submission" date="2023-03" db="EMBL/GenBank/DDBJ databases">
        <title>Massive genome expansion in bonnet fungi (Mycena s.s.) driven by repeated elements and novel gene families across ecological guilds.</title>
        <authorList>
            <consortium name="Lawrence Berkeley National Laboratory"/>
            <person name="Harder C.B."/>
            <person name="Miyauchi S."/>
            <person name="Viragh M."/>
            <person name="Kuo A."/>
            <person name="Thoen E."/>
            <person name="Andreopoulos B."/>
            <person name="Lu D."/>
            <person name="Skrede I."/>
            <person name="Drula E."/>
            <person name="Henrissat B."/>
            <person name="Morin E."/>
            <person name="Kohler A."/>
            <person name="Barry K."/>
            <person name="LaButti K."/>
            <person name="Morin E."/>
            <person name="Salamov A."/>
            <person name="Lipzen A."/>
            <person name="Mereny Z."/>
            <person name="Hegedus B."/>
            <person name="Baldrian P."/>
            <person name="Stursova M."/>
            <person name="Weitz H."/>
            <person name="Taylor A."/>
            <person name="Grigoriev I.V."/>
            <person name="Nagy L.G."/>
            <person name="Martin F."/>
            <person name="Kauserud H."/>
        </authorList>
    </citation>
    <scope>NUCLEOTIDE SEQUENCE</scope>
    <source>
        <strain evidence="1">CBHHK002</strain>
    </source>
</reference>
<dbReference type="InterPro" id="IPR036412">
    <property type="entry name" value="HAD-like_sf"/>
</dbReference>
<sequence>MQAAARPALRAFLIDISGTLHVGSTPTAGSVEAFRRLQNSGVPFRLCSNTSKEATCDVSARLRGMGFELESRENADLSEGPREVWTSIGAVGRVMEDAGICRPYFLLSDSARSELQLDTTLLDRKDDQTPFDAVVVGLCPARLDYTHLNTAFRILAREHPTPSPRQPVLIAAHTSRFLEAPTGGLALGPGPFVAALEHAVPGVKARVVGKPSRAFFEAVIGDVDAYGCISGKGVHVAAPAGARVAIIGDDVEADLGAGACELRLWRILVCTGKFRPGDETRTSPPPDEVVDSFATFIDSFLSDTVTLES</sequence>
<dbReference type="PANTHER" id="PTHR19288:SF46">
    <property type="entry name" value="HALOACID DEHALOGENASE-LIKE HYDROLASE DOMAIN-CONTAINING PROTEIN 2"/>
    <property type="match status" value="1"/>
</dbReference>
<dbReference type="GO" id="GO:0005737">
    <property type="term" value="C:cytoplasm"/>
    <property type="evidence" value="ECO:0007669"/>
    <property type="project" value="TreeGrafter"/>
</dbReference>
<comment type="caution">
    <text evidence="1">The sequence shown here is derived from an EMBL/GenBank/DDBJ whole genome shotgun (WGS) entry which is preliminary data.</text>
</comment>
<dbReference type="GO" id="GO:0016791">
    <property type="term" value="F:phosphatase activity"/>
    <property type="evidence" value="ECO:0007669"/>
    <property type="project" value="TreeGrafter"/>
</dbReference>
<dbReference type="InterPro" id="IPR023214">
    <property type="entry name" value="HAD_sf"/>
</dbReference>
<dbReference type="Proteomes" id="UP001218218">
    <property type="component" value="Unassembled WGS sequence"/>
</dbReference>
<dbReference type="InterPro" id="IPR006357">
    <property type="entry name" value="HAD-SF_hydro_IIA"/>
</dbReference>